<sequence>MFTLRKRIPTNAPAAIAVAALLASSLIVAEPFFSKQADAETAHKSDTAVAAEVEQKAAPKGDLKVELADVHGRPTRCVSGNGVTTCTGWPIAHGMLAYNEK</sequence>
<proteinExistence type="predicted"/>
<evidence type="ECO:0000313" key="2">
    <source>
        <dbReference type="EMBL" id="EAV42303.1"/>
    </source>
</evidence>
<feature type="chain" id="PRO_5002628740" evidence="1">
    <location>
        <begin position="30"/>
        <end position="101"/>
    </location>
</feature>
<reference evidence="2 3" key="1">
    <citation type="submission" date="2006-05" db="EMBL/GenBank/DDBJ databases">
        <authorList>
            <person name="King G."/>
            <person name="Ferriera S."/>
            <person name="Johnson J."/>
            <person name="Kravitz S."/>
            <person name="Beeson K."/>
            <person name="Sutton G."/>
            <person name="Rogers Y.-H."/>
            <person name="Friedman R."/>
            <person name="Frazier M."/>
            <person name="Venter J.C."/>
        </authorList>
    </citation>
    <scope>NUCLEOTIDE SEQUENCE [LARGE SCALE GENOMIC DNA]</scope>
    <source>
        <strain evidence="3">ATCC 25650 / DSM 13394 / JCM 20685 / NBRC 16684 / NCIMB 2208 / IAM 12614 / B1</strain>
    </source>
</reference>
<dbReference type="AlphaFoldDB" id="A0NXV9"/>
<feature type="signal peptide" evidence="1">
    <location>
        <begin position="1"/>
        <end position="29"/>
    </location>
</feature>
<accession>A0NXV9</accession>
<comment type="caution">
    <text evidence="2">The sequence shown here is derived from an EMBL/GenBank/DDBJ whole genome shotgun (WGS) entry which is preliminary data.</text>
</comment>
<name>A0NXV9_ROSAI</name>
<organism evidence="2 3">
    <name type="scientific">Roseibium aggregatum (strain ATCC 25650 / DSM 13394 / JCM 20685 / NBRC 16684 / NCIMB 2208 / IAM 12614 / B1)</name>
    <name type="common">Stappia aggregata</name>
    <dbReference type="NCBI Taxonomy" id="384765"/>
    <lineage>
        <taxon>Bacteria</taxon>
        <taxon>Pseudomonadati</taxon>
        <taxon>Pseudomonadota</taxon>
        <taxon>Alphaproteobacteria</taxon>
        <taxon>Hyphomicrobiales</taxon>
        <taxon>Stappiaceae</taxon>
        <taxon>Roseibium</taxon>
    </lineage>
</organism>
<gene>
    <name evidence="2" type="ORF">SIAM614_22017</name>
</gene>
<evidence type="ECO:0000313" key="3">
    <source>
        <dbReference type="Proteomes" id="UP000004848"/>
    </source>
</evidence>
<dbReference type="EMBL" id="AAUW01000015">
    <property type="protein sequence ID" value="EAV42303.1"/>
    <property type="molecule type" value="Genomic_DNA"/>
</dbReference>
<protein>
    <submittedName>
        <fullName evidence="2">Uncharacterized protein</fullName>
    </submittedName>
</protein>
<dbReference type="Proteomes" id="UP000004848">
    <property type="component" value="Unassembled WGS sequence"/>
</dbReference>
<keyword evidence="1" id="KW-0732">Signal</keyword>
<evidence type="ECO:0000256" key="1">
    <source>
        <dbReference type="SAM" id="SignalP"/>
    </source>
</evidence>